<reference evidence="3 4" key="1">
    <citation type="submission" date="2019-09" db="EMBL/GenBank/DDBJ databases">
        <title>Draft genome sequence of the thermophilic Saccharopolyspora hirsuta VKM Ac-666T.</title>
        <authorList>
            <person name="Lobastova T.G."/>
            <person name="Fokina V."/>
            <person name="Bragin E.Y."/>
            <person name="Shtratnikova V.Y."/>
            <person name="Starodumova I.P."/>
            <person name="Tarlachkov S.V."/>
            <person name="Donova M.V."/>
        </authorList>
    </citation>
    <scope>NUCLEOTIDE SEQUENCE [LARGE SCALE GENOMIC DNA]</scope>
    <source>
        <strain evidence="3 4">VKM Ac-666</strain>
    </source>
</reference>
<evidence type="ECO:0000313" key="4">
    <source>
        <dbReference type="Proteomes" id="UP000323946"/>
    </source>
</evidence>
<keyword evidence="4" id="KW-1185">Reference proteome</keyword>
<organism evidence="3 4">
    <name type="scientific">Saccharopolyspora hirsuta</name>
    <dbReference type="NCBI Taxonomy" id="1837"/>
    <lineage>
        <taxon>Bacteria</taxon>
        <taxon>Bacillati</taxon>
        <taxon>Actinomycetota</taxon>
        <taxon>Actinomycetes</taxon>
        <taxon>Pseudonocardiales</taxon>
        <taxon>Pseudonocardiaceae</taxon>
        <taxon>Saccharopolyspora</taxon>
    </lineage>
</organism>
<dbReference type="InterPro" id="IPR000182">
    <property type="entry name" value="GNAT_dom"/>
</dbReference>
<protein>
    <submittedName>
        <fullName evidence="3">GNAT family N-acetyltransferase</fullName>
    </submittedName>
</protein>
<dbReference type="Gene3D" id="3.40.630.30">
    <property type="match status" value="1"/>
</dbReference>
<accession>A0A5M7BYT6</accession>
<dbReference type="InterPro" id="IPR016181">
    <property type="entry name" value="Acyl_CoA_acyltransferase"/>
</dbReference>
<keyword evidence="3" id="KW-0808">Transferase</keyword>
<dbReference type="Pfam" id="PF00583">
    <property type="entry name" value="Acetyltransf_1"/>
    <property type="match status" value="1"/>
</dbReference>
<dbReference type="Proteomes" id="UP000323946">
    <property type="component" value="Unassembled WGS sequence"/>
</dbReference>
<dbReference type="SUPFAM" id="SSF55729">
    <property type="entry name" value="Acyl-CoA N-acyltransferases (Nat)"/>
    <property type="match status" value="1"/>
</dbReference>
<dbReference type="OrthoDB" id="3355436at2"/>
<dbReference type="GO" id="GO:0016747">
    <property type="term" value="F:acyltransferase activity, transferring groups other than amino-acyl groups"/>
    <property type="evidence" value="ECO:0007669"/>
    <property type="project" value="InterPro"/>
</dbReference>
<feature type="region of interest" description="Disordered" evidence="1">
    <location>
        <begin position="83"/>
        <end position="103"/>
    </location>
</feature>
<name>A0A5M7BYT6_SACHI</name>
<evidence type="ECO:0000259" key="2">
    <source>
        <dbReference type="PROSITE" id="PS51186"/>
    </source>
</evidence>
<dbReference type="PROSITE" id="PS51186">
    <property type="entry name" value="GNAT"/>
    <property type="match status" value="1"/>
</dbReference>
<dbReference type="AlphaFoldDB" id="A0A5M7BYT6"/>
<evidence type="ECO:0000313" key="3">
    <source>
        <dbReference type="EMBL" id="KAA5834643.1"/>
    </source>
</evidence>
<dbReference type="EMBL" id="VWPH01000005">
    <property type="protein sequence ID" value="KAA5834643.1"/>
    <property type="molecule type" value="Genomic_DNA"/>
</dbReference>
<comment type="caution">
    <text evidence="3">The sequence shown here is derived from an EMBL/GenBank/DDBJ whole genome shotgun (WGS) entry which is preliminary data.</text>
</comment>
<proteinExistence type="predicted"/>
<sequence>MREDGAAAGVAVVRRGETTVSYAAVTGVPRTARLLAASGPAVLEVLAAELPGWQVVVPEDLGQHLAQRGARVTRHAATMHRDLLRDPPPPHWAEQKPPAPLRVVPCDRPATAVLPAWRQAYPPEHPDGSGGTDQQVLSEELQPLLSGRVLGPLLDCSALVVDADNEVVAGVVVNDFNGTAWIGDLFRLPGPDHAGLGGLLLRRALAHTAAQGWPVLGLAVTLGNPARRTYDKLGFTTVETSMKLALD</sequence>
<evidence type="ECO:0000256" key="1">
    <source>
        <dbReference type="SAM" id="MobiDB-lite"/>
    </source>
</evidence>
<feature type="domain" description="N-acetyltransferase" evidence="2">
    <location>
        <begin position="101"/>
        <end position="247"/>
    </location>
</feature>
<gene>
    <name evidence="3" type="ORF">F1721_11275</name>
</gene>